<dbReference type="RefSeq" id="WP_132871884.1">
    <property type="nucleotide sequence ID" value="NZ_JAJUHT010000002.1"/>
</dbReference>
<evidence type="ECO:0000259" key="3">
    <source>
        <dbReference type="Pfam" id="PF03358"/>
    </source>
</evidence>
<dbReference type="InterPro" id="IPR029039">
    <property type="entry name" value="Flavoprotein-like_sf"/>
</dbReference>
<keyword evidence="2" id="KW-0288">FMN</keyword>
<sequence length="205" mass="22200">MKVLGINGSPRKGGNTEIIINRVLDGLKKRGWETDYAQIGGQVFRGCIACGGCFKNQDGKCTIKEDRFNEVFAKMTEADAIIIGSPTYFADVTSETKALLDRAGYVAIANGHLLKGKIGMAVSAVRRGGSIHVIDTINHFMHLSRMIMPGSTYWNMVYGRNKGEVEGDEEGLANMDHLAAVTDWLGRAVKPVLDSYPLTGASCAD</sequence>
<dbReference type="GO" id="GO:0016491">
    <property type="term" value="F:oxidoreductase activity"/>
    <property type="evidence" value="ECO:0007669"/>
    <property type="project" value="InterPro"/>
</dbReference>
<keyword evidence="5" id="KW-1185">Reference proteome</keyword>
<dbReference type="InterPro" id="IPR005025">
    <property type="entry name" value="FMN_Rdtase-like_dom"/>
</dbReference>
<evidence type="ECO:0000256" key="2">
    <source>
        <dbReference type="ARBA" id="ARBA00022643"/>
    </source>
</evidence>
<evidence type="ECO:0000313" key="4">
    <source>
        <dbReference type="EMBL" id="TCK62094.1"/>
    </source>
</evidence>
<dbReference type="AlphaFoldDB" id="A0A4R1KC86"/>
<evidence type="ECO:0000313" key="5">
    <source>
        <dbReference type="Proteomes" id="UP000294614"/>
    </source>
</evidence>
<dbReference type="SUPFAM" id="SSF52218">
    <property type="entry name" value="Flavoproteins"/>
    <property type="match status" value="1"/>
</dbReference>
<dbReference type="Proteomes" id="UP000294614">
    <property type="component" value="Unassembled WGS sequence"/>
</dbReference>
<gene>
    <name evidence="4" type="ORF">C8D98_0604</name>
</gene>
<feature type="domain" description="NADPH-dependent FMN reductase-like" evidence="3">
    <location>
        <begin position="1"/>
        <end position="152"/>
    </location>
</feature>
<reference evidence="4 5" key="1">
    <citation type="submission" date="2019-03" db="EMBL/GenBank/DDBJ databases">
        <title>Genomic Encyclopedia of Type Strains, Phase IV (KMG-IV): sequencing the most valuable type-strain genomes for metagenomic binning, comparative biology and taxonomic classification.</title>
        <authorList>
            <person name="Goeker M."/>
        </authorList>
    </citation>
    <scope>NUCLEOTIDE SEQUENCE [LARGE SCALE GENOMIC DNA]</scope>
    <source>
        <strain evidence="4 5">DSM 24984</strain>
    </source>
</reference>
<dbReference type="PANTHER" id="PTHR43278">
    <property type="entry name" value="NAD(P)H-DEPENDENT FMN-CONTAINING OXIDOREDUCTASE YWQN-RELATED"/>
    <property type="match status" value="1"/>
</dbReference>
<dbReference type="EMBL" id="SMGG01000003">
    <property type="protein sequence ID" value="TCK62094.1"/>
    <property type="molecule type" value="Genomic_DNA"/>
</dbReference>
<proteinExistence type="predicted"/>
<protein>
    <submittedName>
        <fullName evidence="4">Multimeric flavodoxin WrbA</fullName>
    </submittedName>
</protein>
<dbReference type="InterPro" id="IPR051796">
    <property type="entry name" value="ISF_SsuE-like"/>
</dbReference>
<dbReference type="OrthoDB" id="9790975at2"/>
<comment type="caution">
    <text evidence="4">The sequence shown here is derived from an EMBL/GenBank/DDBJ whole genome shotgun (WGS) entry which is preliminary data.</text>
</comment>
<name>A0A4R1KC86_9BACT</name>
<dbReference type="PANTHER" id="PTHR43278:SF4">
    <property type="entry name" value="NAD(P)H-DEPENDENT FMN-CONTAINING OXIDOREDUCTASE YWQN-RELATED"/>
    <property type="match status" value="1"/>
</dbReference>
<organism evidence="4 5">
    <name type="scientific">Seleniivibrio woodruffii</name>
    <dbReference type="NCBI Taxonomy" id="1078050"/>
    <lineage>
        <taxon>Bacteria</taxon>
        <taxon>Pseudomonadati</taxon>
        <taxon>Deferribacterota</taxon>
        <taxon>Deferribacteres</taxon>
        <taxon>Deferribacterales</taxon>
        <taxon>Geovibrionaceae</taxon>
        <taxon>Seleniivibrio</taxon>
    </lineage>
</organism>
<evidence type="ECO:0000256" key="1">
    <source>
        <dbReference type="ARBA" id="ARBA00022630"/>
    </source>
</evidence>
<accession>A0A4R1KC86</accession>
<dbReference type="Gene3D" id="3.40.50.360">
    <property type="match status" value="1"/>
</dbReference>
<keyword evidence="1" id="KW-0285">Flavoprotein</keyword>
<dbReference type="Pfam" id="PF03358">
    <property type="entry name" value="FMN_red"/>
    <property type="match status" value="1"/>
</dbReference>